<evidence type="ECO:0000313" key="2">
    <source>
        <dbReference type="Proteomes" id="UP001054821"/>
    </source>
</evidence>
<name>A0AAD4VIL4_PRUDU</name>
<organism evidence="1 2">
    <name type="scientific">Prunus dulcis</name>
    <name type="common">Almond</name>
    <name type="synonym">Amygdalus dulcis</name>
    <dbReference type="NCBI Taxonomy" id="3755"/>
    <lineage>
        <taxon>Eukaryota</taxon>
        <taxon>Viridiplantae</taxon>
        <taxon>Streptophyta</taxon>
        <taxon>Embryophyta</taxon>
        <taxon>Tracheophyta</taxon>
        <taxon>Spermatophyta</taxon>
        <taxon>Magnoliopsida</taxon>
        <taxon>eudicotyledons</taxon>
        <taxon>Gunneridae</taxon>
        <taxon>Pentapetalae</taxon>
        <taxon>rosids</taxon>
        <taxon>fabids</taxon>
        <taxon>Rosales</taxon>
        <taxon>Rosaceae</taxon>
        <taxon>Amygdaloideae</taxon>
        <taxon>Amygdaleae</taxon>
        <taxon>Prunus</taxon>
    </lineage>
</organism>
<gene>
    <name evidence="1" type="ORF">L3X38_033570</name>
</gene>
<protein>
    <recommendedName>
        <fullName evidence="3">Retrotransposon gag domain-containing protein</fullName>
    </recommendedName>
</protein>
<keyword evidence="2" id="KW-1185">Reference proteome</keyword>
<accession>A0AAD4VIL4</accession>
<comment type="caution">
    <text evidence="1">The sequence shown here is derived from an EMBL/GenBank/DDBJ whole genome shotgun (WGS) entry which is preliminary data.</text>
</comment>
<dbReference type="EMBL" id="JAJFAZ020000006">
    <property type="protein sequence ID" value="KAI5324497.1"/>
    <property type="molecule type" value="Genomic_DNA"/>
</dbReference>
<sequence length="145" mass="16824">MSNDGRYANLIDDGHGKISNIEGERAGGFTRSQPHQYYVADVPCFMGSDCIEGFLEWVADVEEIFDTISNSEDKMVKIVVSRLRGDVAFWWDEMLKSMKQQGKNPIASWNRMKRLLVEKFFPFEYDIYLSRNGYKIDQPKFMASE</sequence>
<dbReference type="AlphaFoldDB" id="A0AAD4VIL4"/>
<evidence type="ECO:0008006" key="3">
    <source>
        <dbReference type="Google" id="ProtNLM"/>
    </source>
</evidence>
<proteinExistence type="predicted"/>
<dbReference type="Proteomes" id="UP001054821">
    <property type="component" value="Chromosome 6"/>
</dbReference>
<reference evidence="1 2" key="1">
    <citation type="journal article" date="2022" name="G3 (Bethesda)">
        <title>Whole-genome sequence and methylome profiling of the almond [Prunus dulcis (Mill.) D.A. Webb] cultivar 'Nonpareil'.</title>
        <authorList>
            <person name="D'Amico-Willman K.M."/>
            <person name="Ouma W.Z."/>
            <person name="Meulia T."/>
            <person name="Sideli G.M."/>
            <person name="Gradziel T.M."/>
            <person name="Fresnedo-Ramirez J."/>
        </authorList>
    </citation>
    <scope>NUCLEOTIDE SEQUENCE [LARGE SCALE GENOMIC DNA]</scope>
    <source>
        <strain evidence="1">Clone GOH B32 T37-40</strain>
    </source>
</reference>
<evidence type="ECO:0000313" key="1">
    <source>
        <dbReference type="EMBL" id="KAI5324497.1"/>
    </source>
</evidence>